<comment type="caution">
    <text evidence="1">The sequence shown here is derived from an EMBL/GenBank/DDBJ whole genome shotgun (WGS) entry which is preliminary data.</text>
</comment>
<protein>
    <submittedName>
        <fullName evidence="1">Uncharacterized protein</fullName>
    </submittedName>
</protein>
<proteinExistence type="predicted"/>
<evidence type="ECO:0000313" key="1">
    <source>
        <dbReference type="EMBL" id="CAD2187471.1"/>
    </source>
</evidence>
<evidence type="ECO:0000313" key="2">
    <source>
        <dbReference type="Proteomes" id="UP000580250"/>
    </source>
</evidence>
<sequence length="73" mass="8449">MNSAQPQTQRQQIVQFIGEIQNELRNFKTPKEYTKYILLNISGRFSGIFNELRGFSEGMTSFSNEINEASSQR</sequence>
<reference evidence="1 2" key="1">
    <citation type="submission" date="2020-08" db="EMBL/GenBank/DDBJ databases">
        <authorList>
            <person name="Koutsovoulos G."/>
            <person name="Danchin GJ E."/>
        </authorList>
    </citation>
    <scope>NUCLEOTIDE SEQUENCE [LARGE SCALE GENOMIC DNA]</scope>
</reference>
<dbReference type="Proteomes" id="UP000580250">
    <property type="component" value="Unassembled WGS sequence"/>
</dbReference>
<dbReference type="AlphaFoldDB" id="A0A6V7WKE1"/>
<organism evidence="1 2">
    <name type="scientific">Meloidogyne enterolobii</name>
    <name type="common">Root-knot nematode worm</name>
    <name type="synonym">Meloidogyne mayaguensis</name>
    <dbReference type="NCBI Taxonomy" id="390850"/>
    <lineage>
        <taxon>Eukaryota</taxon>
        <taxon>Metazoa</taxon>
        <taxon>Ecdysozoa</taxon>
        <taxon>Nematoda</taxon>
        <taxon>Chromadorea</taxon>
        <taxon>Rhabditida</taxon>
        <taxon>Tylenchina</taxon>
        <taxon>Tylenchomorpha</taxon>
        <taxon>Tylenchoidea</taxon>
        <taxon>Meloidogynidae</taxon>
        <taxon>Meloidogyninae</taxon>
        <taxon>Meloidogyne</taxon>
    </lineage>
</organism>
<name>A0A6V7WKE1_MELEN</name>
<accession>A0A6V7WKE1</accession>
<gene>
    <name evidence="1" type="ORF">MENT_LOCUS40060</name>
</gene>
<dbReference type="EMBL" id="CAJEWN010000640">
    <property type="protein sequence ID" value="CAD2187471.1"/>
    <property type="molecule type" value="Genomic_DNA"/>
</dbReference>